<dbReference type="Proteomes" id="UP000434172">
    <property type="component" value="Unassembled WGS sequence"/>
</dbReference>
<dbReference type="EMBL" id="WOWK01000047">
    <property type="protein sequence ID" value="KAF0324080.1"/>
    <property type="molecule type" value="Genomic_DNA"/>
</dbReference>
<dbReference type="OrthoDB" id="2735536at2759"/>
<gene>
    <name evidence="4" type="ORF">GQ607_008785</name>
</gene>
<dbReference type="InterPro" id="IPR050425">
    <property type="entry name" value="NAD(P)_dehydrat-like"/>
</dbReference>
<evidence type="ECO:0000256" key="1">
    <source>
        <dbReference type="ARBA" id="ARBA00023002"/>
    </source>
</evidence>
<keyword evidence="5" id="KW-1185">Reference proteome</keyword>
<reference evidence="4 5" key="1">
    <citation type="submission" date="2019-12" db="EMBL/GenBank/DDBJ databases">
        <title>A genome sequence resource for the geographically widespread anthracnose pathogen Colletotrichum asianum.</title>
        <authorList>
            <person name="Meng Y."/>
        </authorList>
    </citation>
    <scope>NUCLEOTIDE SEQUENCE [LARGE SCALE GENOMIC DNA]</scope>
    <source>
        <strain evidence="4 5">ICMP 18580</strain>
    </source>
</reference>
<dbReference type="GO" id="GO:0016616">
    <property type="term" value="F:oxidoreductase activity, acting on the CH-OH group of donors, NAD or NADP as acceptor"/>
    <property type="evidence" value="ECO:0007669"/>
    <property type="project" value="TreeGrafter"/>
</dbReference>
<dbReference type="Pfam" id="PF01370">
    <property type="entry name" value="Epimerase"/>
    <property type="match status" value="1"/>
</dbReference>
<keyword evidence="1" id="KW-0560">Oxidoreductase</keyword>
<feature type="domain" description="NAD-dependent epimerase/dehydratase" evidence="3">
    <location>
        <begin position="14"/>
        <end position="266"/>
    </location>
</feature>
<dbReference type="Gene3D" id="3.40.50.720">
    <property type="entry name" value="NAD(P)-binding Rossmann-like Domain"/>
    <property type="match status" value="1"/>
</dbReference>
<comment type="similarity">
    <text evidence="2">Belongs to the NAD(P)-dependent epimerase/dehydratase family. Dihydroflavonol-4-reductase subfamily.</text>
</comment>
<dbReference type="PANTHER" id="PTHR10366:SF562">
    <property type="entry name" value="ALDEHYDE REDUCTASE II (AFU_ORTHOLOGUE AFUA_1G11360)"/>
    <property type="match status" value="1"/>
</dbReference>
<evidence type="ECO:0000313" key="5">
    <source>
        <dbReference type="Proteomes" id="UP000434172"/>
    </source>
</evidence>
<dbReference type="PANTHER" id="PTHR10366">
    <property type="entry name" value="NAD DEPENDENT EPIMERASE/DEHYDRATASE"/>
    <property type="match status" value="1"/>
</dbReference>
<dbReference type="InterPro" id="IPR036291">
    <property type="entry name" value="NAD(P)-bd_dom_sf"/>
</dbReference>
<dbReference type="InterPro" id="IPR001509">
    <property type="entry name" value="Epimerase_deHydtase"/>
</dbReference>
<protein>
    <submittedName>
        <fullName evidence="4">Aldehyde reductase ii</fullName>
    </submittedName>
</protein>
<evidence type="ECO:0000259" key="3">
    <source>
        <dbReference type="Pfam" id="PF01370"/>
    </source>
</evidence>
<organism evidence="4 5">
    <name type="scientific">Colletotrichum asianum</name>
    <dbReference type="NCBI Taxonomy" id="702518"/>
    <lineage>
        <taxon>Eukaryota</taxon>
        <taxon>Fungi</taxon>
        <taxon>Dikarya</taxon>
        <taxon>Ascomycota</taxon>
        <taxon>Pezizomycotina</taxon>
        <taxon>Sordariomycetes</taxon>
        <taxon>Hypocreomycetidae</taxon>
        <taxon>Glomerellales</taxon>
        <taxon>Glomerellaceae</taxon>
        <taxon>Colletotrichum</taxon>
        <taxon>Colletotrichum gloeosporioides species complex</taxon>
    </lineage>
</organism>
<sequence>MSDLTALPKGSLTLVTGANGYIGAHVIDNLLKLGYHVRGTVRAEKPWLKELFDKYGEGAFEQVVVPHLEDEEALGHAMTGTAGVVLVASDLSLSNDPQKVIPFVVKATEKALSAAAKHDSIKRVVLTSSAFAASTPEANETGVVVDENTYNERAIKAAWDSNTPAHRMPFMVYAASKAEGEKAAWKWVEEHKPGYVFNTILPNFTSGEIMHPQMSGSTMKMAADVLTGNHAALKAFMPQPYVDVGDVARLHIVALLAESVKSKRIFAAARPVNVSDFIDVLRELRPDNELIPEKDANDGHDLTQVLPLAEAEKLLQTYFGQKGWTSLKESIEAGIRNF</sequence>
<proteinExistence type="inferred from homology"/>
<comment type="caution">
    <text evidence="4">The sequence shown here is derived from an EMBL/GenBank/DDBJ whole genome shotgun (WGS) entry which is preliminary data.</text>
</comment>
<accession>A0A8H3WD82</accession>
<dbReference type="AlphaFoldDB" id="A0A8H3WD82"/>
<name>A0A8H3WD82_9PEZI</name>
<evidence type="ECO:0000313" key="4">
    <source>
        <dbReference type="EMBL" id="KAF0324080.1"/>
    </source>
</evidence>
<dbReference type="SUPFAM" id="SSF51735">
    <property type="entry name" value="NAD(P)-binding Rossmann-fold domains"/>
    <property type="match status" value="1"/>
</dbReference>
<evidence type="ECO:0000256" key="2">
    <source>
        <dbReference type="ARBA" id="ARBA00023445"/>
    </source>
</evidence>